<protein>
    <submittedName>
        <fullName evidence="1">Uncharacterized protein</fullName>
    </submittedName>
</protein>
<evidence type="ECO:0000313" key="2">
    <source>
        <dbReference type="Proteomes" id="UP000037035"/>
    </source>
</evidence>
<proteinExistence type="predicted"/>
<dbReference type="EMBL" id="LAVV01008714">
    <property type="protein sequence ID" value="KNZ52111.1"/>
    <property type="molecule type" value="Genomic_DNA"/>
</dbReference>
<gene>
    <name evidence="1" type="ORF">VP01_3691g3</name>
</gene>
<keyword evidence="2" id="KW-1185">Reference proteome</keyword>
<dbReference type="Proteomes" id="UP000037035">
    <property type="component" value="Unassembled WGS sequence"/>
</dbReference>
<accession>A0A0L6UU90</accession>
<name>A0A0L6UU90_9BASI</name>
<feature type="non-terminal residue" evidence="1">
    <location>
        <position position="1"/>
    </location>
</feature>
<comment type="caution">
    <text evidence="1">The sequence shown here is derived from an EMBL/GenBank/DDBJ whole genome shotgun (WGS) entry which is preliminary data.</text>
</comment>
<dbReference type="OrthoDB" id="2507162at2759"/>
<dbReference type="AlphaFoldDB" id="A0A0L6UU90"/>
<organism evidence="1 2">
    <name type="scientific">Puccinia sorghi</name>
    <dbReference type="NCBI Taxonomy" id="27349"/>
    <lineage>
        <taxon>Eukaryota</taxon>
        <taxon>Fungi</taxon>
        <taxon>Dikarya</taxon>
        <taxon>Basidiomycota</taxon>
        <taxon>Pucciniomycotina</taxon>
        <taxon>Pucciniomycetes</taxon>
        <taxon>Pucciniales</taxon>
        <taxon>Pucciniaceae</taxon>
        <taxon>Puccinia</taxon>
    </lineage>
</organism>
<sequence length="193" mass="22047">EAFYVHIKVLWGLVTKGSIPTPSDEQLQAFYQRFCNSDEIESAVTRGPSLISTDLIQTLKKSRECRTKVGKHILHLSDFHICYIHSSLSKLGLTTWVPNLDEQADSLYNVAHQMAAIGTFCECVAGGAYTFMNVNQTYADNFDLLKTAYKHYVHFTWLNICSKEKKESGKHIRDEEQKFLQPACKRVSCSWVF</sequence>
<evidence type="ECO:0000313" key="1">
    <source>
        <dbReference type="EMBL" id="KNZ52111.1"/>
    </source>
</evidence>
<dbReference type="VEuPathDB" id="FungiDB:VP01_3691g3"/>
<reference evidence="1 2" key="1">
    <citation type="submission" date="2015-08" db="EMBL/GenBank/DDBJ databases">
        <title>Next Generation Sequencing and Analysis of the Genome of Puccinia sorghi L Schw, the Causal Agent of Maize Common Rust.</title>
        <authorList>
            <person name="Rochi L."/>
            <person name="Burguener G."/>
            <person name="Darino M."/>
            <person name="Turjanski A."/>
            <person name="Kreff E."/>
            <person name="Dieguez M.J."/>
            <person name="Sacco F."/>
        </authorList>
    </citation>
    <scope>NUCLEOTIDE SEQUENCE [LARGE SCALE GENOMIC DNA]</scope>
    <source>
        <strain evidence="1 2">RO10H11247</strain>
    </source>
</reference>